<keyword evidence="2" id="KW-1185">Reference proteome</keyword>
<reference evidence="1" key="1">
    <citation type="submission" date="2020-05" db="EMBL/GenBank/DDBJ databases">
        <title>Large-scale comparative analyses of tick genomes elucidate their genetic diversity and vector capacities.</title>
        <authorList>
            <person name="Jia N."/>
            <person name="Wang J."/>
            <person name="Shi W."/>
            <person name="Du L."/>
            <person name="Sun Y."/>
            <person name="Zhan W."/>
            <person name="Jiang J."/>
            <person name="Wang Q."/>
            <person name="Zhang B."/>
            <person name="Ji P."/>
            <person name="Sakyi L.B."/>
            <person name="Cui X."/>
            <person name="Yuan T."/>
            <person name="Jiang B."/>
            <person name="Yang W."/>
            <person name="Lam T.T.-Y."/>
            <person name="Chang Q."/>
            <person name="Ding S."/>
            <person name="Wang X."/>
            <person name="Zhu J."/>
            <person name="Ruan X."/>
            <person name="Zhao L."/>
            <person name="Wei J."/>
            <person name="Que T."/>
            <person name="Du C."/>
            <person name="Cheng J."/>
            <person name="Dai P."/>
            <person name="Han X."/>
            <person name="Huang E."/>
            <person name="Gao Y."/>
            <person name="Liu J."/>
            <person name="Shao H."/>
            <person name="Ye R."/>
            <person name="Li L."/>
            <person name="Wei W."/>
            <person name="Wang X."/>
            <person name="Wang C."/>
            <person name="Yang T."/>
            <person name="Huo Q."/>
            <person name="Li W."/>
            <person name="Guo W."/>
            <person name="Chen H."/>
            <person name="Zhou L."/>
            <person name="Ni X."/>
            <person name="Tian J."/>
            <person name="Zhou Y."/>
            <person name="Sheng Y."/>
            <person name="Liu T."/>
            <person name="Pan Y."/>
            <person name="Xia L."/>
            <person name="Li J."/>
            <person name="Zhao F."/>
            <person name="Cao W."/>
        </authorList>
    </citation>
    <scope>NUCLEOTIDE SEQUENCE</scope>
    <source>
        <strain evidence="1">Hyas-2018</strain>
    </source>
</reference>
<organism evidence="1 2">
    <name type="scientific">Hyalomma asiaticum</name>
    <name type="common">Tick</name>
    <dbReference type="NCBI Taxonomy" id="266040"/>
    <lineage>
        <taxon>Eukaryota</taxon>
        <taxon>Metazoa</taxon>
        <taxon>Ecdysozoa</taxon>
        <taxon>Arthropoda</taxon>
        <taxon>Chelicerata</taxon>
        <taxon>Arachnida</taxon>
        <taxon>Acari</taxon>
        <taxon>Parasitiformes</taxon>
        <taxon>Ixodida</taxon>
        <taxon>Ixodoidea</taxon>
        <taxon>Ixodidae</taxon>
        <taxon>Hyalomminae</taxon>
        <taxon>Hyalomma</taxon>
    </lineage>
</organism>
<comment type="caution">
    <text evidence="1">The sequence shown here is derived from an EMBL/GenBank/DDBJ whole genome shotgun (WGS) entry which is preliminary data.</text>
</comment>
<dbReference type="Proteomes" id="UP000821845">
    <property type="component" value="Chromosome 9"/>
</dbReference>
<evidence type="ECO:0000313" key="1">
    <source>
        <dbReference type="EMBL" id="KAH6923061.1"/>
    </source>
</evidence>
<protein>
    <submittedName>
        <fullName evidence="1">Uncharacterized protein</fullName>
    </submittedName>
</protein>
<sequence>MPTRLGNSVSVGTSPDLAFTLNLRDATWSNLDETLGSDHYLISVSVSSPTVRRTTGQVRAQIHIAPLPKNMSPVYHRARRDARARKLAKQYGTDPDTLYTDAARCGTHGFSLAAVGSRH</sequence>
<proteinExistence type="predicted"/>
<gene>
    <name evidence="1" type="ORF">HPB50_021391</name>
</gene>
<name>A0ACB7RN01_HYAAI</name>
<evidence type="ECO:0000313" key="2">
    <source>
        <dbReference type="Proteomes" id="UP000821845"/>
    </source>
</evidence>
<accession>A0ACB7RN01</accession>
<dbReference type="EMBL" id="CM023489">
    <property type="protein sequence ID" value="KAH6923061.1"/>
    <property type="molecule type" value="Genomic_DNA"/>
</dbReference>